<accession>A0A919T5P7</accession>
<comment type="caution">
    <text evidence="1">The sequence shown here is derived from an EMBL/GenBank/DDBJ whole genome shotgun (WGS) entry which is preliminary data.</text>
</comment>
<organism evidence="1 2">
    <name type="scientific">Paractinoplanes toevensis</name>
    <dbReference type="NCBI Taxonomy" id="571911"/>
    <lineage>
        <taxon>Bacteria</taxon>
        <taxon>Bacillati</taxon>
        <taxon>Actinomycetota</taxon>
        <taxon>Actinomycetes</taxon>
        <taxon>Micromonosporales</taxon>
        <taxon>Micromonosporaceae</taxon>
        <taxon>Paractinoplanes</taxon>
    </lineage>
</organism>
<evidence type="ECO:0000313" key="2">
    <source>
        <dbReference type="Proteomes" id="UP000677082"/>
    </source>
</evidence>
<sequence>MTAATGTRTWVLRFPAPAEWLSANKRYKRRPDVAIRAWRQATALHARSAQLPRDLQQISVYATLHFTNDRRRDAHNYMAVVKCCVDGLVDYGLIPDDRREHLLWTAITEGDKVPAGPLKALGEIELRIVAEAS</sequence>
<dbReference type="EMBL" id="BOQN01000009">
    <property type="protein sequence ID" value="GIM88842.1"/>
    <property type="molecule type" value="Genomic_DNA"/>
</dbReference>
<keyword evidence="2" id="KW-1185">Reference proteome</keyword>
<dbReference type="GO" id="GO:0006281">
    <property type="term" value="P:DNA repair"/>
    <property type="evidence" value="ECO:0007669"/>
    <property type="project" value="InterPro"/>
</dbReference>
<protein>
    <recommendedName>
        <fullName evidence="3">RusA-like resolvase</fullName>
    </recommendedName>
</protein>
<gene>
    <name evidence="1" type="ORF">Ato02nite_006350</name>
</gene>
<dbReference type="GO" id="GO:0006310">
    <property type="term" value="P:DNA recombination"/>
    <property type="evidence" value="ECO:0007669"/>
    <property type="project" value="InterPro"/>
</dbReference>
<evidence type="ECO:0008006" key="3">
    <source>
        <dbReference type="Google" id="ProtNLM"/>
    </source>
</evidence>
<reference evidence="1 2" key="1">
    <citation type="submission" date="2021-03" db="EMBL/GenBank/DDBJ databases">
        <title>Whole genome shotgun sequence of Actinoplanes toevensis NBRC 105298.</title>
        <authorList>
            <person name="Komaki H."/>
            <person name="Tamura T."/>
        </authorList>
    </citation>
    <scope>NUCLEOTIDE SEQUENCE [LARGE SCALE GENOMIC DNA]</scope>
    <source>
        <strain evidence="1 2">NBRC 105298</strain>
    </source>
</reference>
<evidence type="ECO:0000313" key="1">
    <source>
        <dbReference type="EMBL" id="GIM88842.1"/>
    </source>
</evidence>
<dbReference type="Proteomes" id="UP000677082">
    <property type="component" value="Unassembled WGS sequence"/>
</dbReference>
<dbReference type="AlphaFoldDB" id="A0A919T5P7"/>
<proteinExistence type="predicted"/>
<dbReference type="RefSeq" id="WP_213004824.1">
    <property type="nucleotide sequence ID" value="NZ_BOQN01000009.1"/>
</dbReference>
<dbReference type="GO" id="GO:0000287">
    <property type="term" value="F:magnesium ion binding"/>
    <property type="evidence" value="ECO:0007669"/>
    <property type="project" value="InterPro"/>
</dbReference>
<dbReference type="Gene3D" id="3.30.1330.70">
    <property type="entry name" value="Holliday junction resolvase RusA"/>
    <property type="match status" value="1"/>
</dbReference>
<dbReference type="SUPFAM" id="SSF103084">
    <property type="entry name" value="Holliday junction resolvase RusA"/>
    <property type="match status" value="1"/>
</dbReference>
<name>A0A919T5P7_9ACTN</name>
<dbReference type="InterPro" id="IPR036614">
    <property type="entry name" value="RusA-like_sf"/>
</dbReference>